<dbReference type="AlphaFoldDB" id="A0A0G0U245"/>
<accession>A0A0G0U245</accession>
<reference evidence="2 3" key="1">
    <citation type="journal article" date="2015" name="Nature">
        <title>rRNA introns, odd ribosomes, and small enigmatic genomes across a large radiation of phyla.</title>
        <authorList>
            <person name="Brown C.T."/>
            <person name="Hug L.A."/>
            <person name="Thomas B.C."/>
            <person name="Sharon I."/>
            <person name="Castelle C.J."/>
            <person name="Singh A."/>
            <person name="Wilkins M.J."/>
            <person name="Williams K.H."/>
            <person name="Banfield J.F."/>
        </authorList>
    </citation>
    <scope>NUCLEOTIDE SEQUENCE [LARGE SCALE GENOMIC DNA]</scope>
</reference>
<name>A0A0G0U245_9BACT</name>
<sequence>MDIEFEATFTNIDKDKIRKILTSIGAKLIRSEYLQRRIVLSLPKGHEIKGGWLRVRDEGDKITLTFKIVDGDQIENQKEVYLKIDDFEKAEQLLDLIGCRKRAYQESKRELWQLGGVEITIDEWPFLEPYVEIEGKSKESVEEVASKMELDFSKALFCAVDKLYALRYNISEDVINNQVPELKFDSKNPFLKED</sequence>
<evidence type="ECO:0000259" key="1">
    <source>
        <dbReference type="PROSITE" id="PS51707"/>
    </source>
</evidence>
<organism evidence="2 3">
    <name type="scientific">Candidatus Daviesbacteria bacterium GW2011_GWA2_40_9</name>
    <dbReference type="NCBI Taxonomy" id="1618424"/>
    <lineage>
        <taxon>Bacteria</taxon>
        <taxon>Candidatus Daviesiibacteriota</taxon>
    </lineage>
</organism>
<proteinExistence type="predicted"/>
<dbReference type="Proteomes" id="UP000034601">
    <property type="component" value="Unassembled WGS sequence"/>
</dbReference>
<dbReference type="InterPro" id="IPR023577">
    <property type="entry name" value="CYTH_domain"/>
</dbReference>
<dbReference type="SUPFAM" id="SSF55154">
    <property type="entry name" value="CYTH-like phosphatases"/>
    <property type="match status" value="1"/>
</dbReference>
<dbReference type="PROSITE" id="PS51707">
    <property type="entry name" value="CYTH"/>
    <property type="match status" value="1"/>
</dbReference>
<dbReference type="Gene3D" id="2.40.320.10">
    <property type="entry name" value="Hypothetical Protein Pfu-838710-001"/>
    <property type="match status" value="1"/>
</dbReference>
<evidence type="ECO:0000313" key="2">
    <source>
        <dbReference type="EMBL" id="KKR83153.1"/>
    </source>
</evidence>
<gene>
    <name evidence="2" type="ORF">UU29_C0007G0023</name>
</gene>
<feature type="domain" description="CYTH" evidence="1">
    <location>
        <begin position="1"/>
        <end position="170"/>
    </location>
</feature>
<evidence type="ECO:0000313" key="3">
    <source>
        <dbReference type="Proteomes" id="UP000034601"/>
    </source>
</evidence>
<dbReference type="Pfam" id="PF01928">
    <property type="entry name" value="CYTH"/>
    <property type="match status" value="1"/>
</dbReference>
<comment type="caution">
    <text evidence="2">The sequence shown here is derived from an EMBL/GenBank/DDBJ whole genome shotgun (WGS) entry which is preliminary data.</text>
</comment>
<protein>
    <recommendedName>
        <fullName evidence="1">CYTH domain-containing protein</fullName>
    </recommendedName>
</protein>
<dbReference type="InterPro" id="IPR033469">
    <property type="entry name" value="CYTH-like_dom_sf"/>
</dbReference>
<dbReference type="EMBL" id="LCAB01000007">
    <property type="protein sequence ID" value="KKR83153.1"/>
    <property type="molecule type" value="Genomic_DNA"/>
</dbReference>